<gene>
    <name evidence="9" type="ORF">EV207_14913</name>
</gene>
<feature type="transmembrane region" description="Helical" evidence="7">
    <location>
        <begin position="42"/>
        <end position="63"/>
    </location>
</feature>
<keyword evidence="3" id="KW-1003">Cell membrane</keyword>
<dbReference type="InterPro" id="IPR000515">
    <property type="entry name" value="MetI-like"/>
</dbReference>
<evidence type="ECO:0000256" key="5">
    <source>
        <dbReference type="ARBA" id="ARBA00022989"/>
    </source>
</evidence>
<feature type="domain" description="ABC transmembrane type-1" evidence="8">
    <location>
        <begin position="100"/>
        <end position="291"/>
    </location>
</feature>
<feature type="transmembrane region" description="Helical" evidence="7">
    <location>
        <begin position="168"/>
        <end position="187"/>
    </location>
</feature>
<dbReference type="AlphaFoldDB" id="A0A4V2SKU5"/>
<dbReference type="Gene3D" id="1.10.3720.10">
    <property type="entry name" value="MetI-like"/>
    <property type="match status" value="1"/>
</dbReference>
<dbReference type="GO" id="GO:0005886">
    <property type="term" value="C:plasma membrane"/>
    <property type="evidence" value="ECO:0007669"/>
    <property type="project" value="UniProtKB-SubCell"/>
</dbReference>
<dbReference type="GO" id="GO:0055085">
    <property type="term" value="P:transmembrane transport"/>
    <property type="evidence" value="ECO:0007669"/>
    <property type="project" value="InterPro"/>
</dbReference>
<accession>A0A4V2SKU5</accession>
<organism evidence="9 10">
    <name type="scientific">Scopulibacillus darangshiensis</name>
    <dbReference type="NCBI Taxonomy" id="442528"/>
    <lineage>
        <taxon>Bacteria</taxon>
        <taxon>Bacillati</taxon>
        <taxon>Bacillota</taxon>
        <taxon>Bacilli</taxon>
        <taxon>Bacillales</taxon>
        <taxon>Sporolactobacillaceae</taxon>
        <taxon>Scopulibacillus</taxon>
    </lineage>
</organism>
<dbReference type="Pfam" id="PF00528">
    <property type="entry name" value="BPD_transp_1"/>
    <property type="match status" value="1"/>
</dbReference>
<evidence type="ECO:0000256" key="7">
    <source>
        <dbReference type="RuleBase" id="RU363032"/>
    </source>
</evidence>
<comment type="caution">
    <text evidence="9">The sequence shown here is derived from an EMBL/GenBank/DDBJ whole genome shotgun (WGS) entry which is preliminary data.</text>
</comment>
<dbReference type="Proteomes" id="UP000295416">
    <property type="component" value="Unassembled WGS sequence"/>
</dbReference>
<feature type="transmembrane region" description="Helical" evidence="7">
    <location>
        <begin position="99"/>
        <end position="123"/>
    </location>
</feature>
<reference evidence="9 10" key="1">
    <citation type="submission" date="2019-03" db="EMBL/GenBank/DDBJ databases">
        <title>Genomic Encyclopedia of Type Strains, Phase IV (KMG-IV): sequencing the most valuable type-strain genomes for metagenomic binning, comparative biology and taxonomic classification.</title>
        <authorList>
            <person name="Goeker M."/>
        </authorList>
    </citation>
    <scope>NUCLEOTIDE SEQUENCE [LARGE SCALE GENOMIC DNA]</scope>
    <source>
        <strain evidence="9 10">DSM 19377</strain>
    </source>
</reference>
<feature type="transmembrane region" description="Helical" evidence="7">
    <location>
        <begin position="135"/>
        <end position="156"/>
    </location>
</feature>
<dbReference type="SUPFAM" id="SSF161098">
    <property type="entry name" value="MetI-like"/>
    <property type="match status" value="1"/>
</dbReference>
<evidence type="ECO:0000313" key="9">
    <source>
        <dbReference type="EMBL" id="TCP20776.1"/>
    </source>
</evidence>
<evidence type="ECO:0000256" key="3">
    <source>
        <dbReference type="ARBA" id="ARBA00022475"/>
    </source>
</evidence>
<evidence type="ECO:0000313" key="10">
    <source>
        <dbReference type="Proteomes" id="UP000295416"/>
    </source>
</evidence>
<feature type="transmembrane region" description="Helical" evidence="7">
    <location>
        <begin position="224"/>
        <end position="247"/>
    </location>
</feature>
<dbReference type="CDD" id="cd06261">
    <property type="entry name" value="TM_PBP2"/>
    <property type="match status" value="1"/>
</dbReference>
<keyword evidence="10" id="KW-1185">Reference proteome</keyword>
<dbReference type="PANTHER" id="PTHR43744:SF8">
    <property type="entry name" value="SN-GLYCEROL-3-PHOSPHATE TRANSPORT SYSTEM PERMEASE PROTEIN UGPE"/>
    <property type="match status" value="1"/>
</dbReference>
<comment type="subcellular location">
    <subcellularLocation>
        <location evidence="1 7">Cell membrane</location>
        <topology evidence="1 7">Multi-pass membrane protein</topology>
    </subcellularLocation>
</comment>
<dbReference type="EMBL" id="SLXK01000049">
    <property type="protein sequence ID" value="TCP20776.1"/>
    <property type="molecule type" value="Genomic_DNA"/>
</dbReference>
<feature type="transmembrane region" description="Helical" evidence="7">
    <location>
        <begin position="270"/>
        <end position="291"/>
    </location>
</feature>
<sequence length="306" mass="34512">MGERQYDLTDANGVYSNTRTVKHPKPEKSYGKIIGRYAGSTLVYVILIIYFLLIAYPLFWMVVNSLRDSNDIITNSWGLPDKLLFKNYATAWESGIARYFLNSVIVTGITCLLTILFSALAAYAFARFQFKGKNALLIFCIGGLMLAPQVSLIPLYKLMQSLNLYDTYWALILPYVAYRIPFILLLIRSYFLGIPREISESAYLDGCNNFQIFTKIFLPLSKPVLMTAAVLTGYFAWNEFMFAIVFISNDELKTVPAGLMQFRDALQTDWGSLLAGLTISALPIVLLFLFAQKYFIRGLSNGGLKG</sequence>
<keyword evidence="4 7" id="KW-0812">Transmembrane</keyword>
<dbReference type="PANTHER" id="PTHR43744">
    <property type="entry name" value="ABC TRANSPORTER PERMEASE PROTEIN MG189-RELATED-RELATED"/>
    <property type="match status" value="1"/>
</dbReference>
<dbReference type="PROSITE" id="PS50928">
    <property type="entry name" value="ABC_TM1"/>
    <property type="match status" value="1"/>
</dbReference>
<evidence type="ECO:0000256" key="2">
    <source>
        <dbReference type="ARBA" id="ARBA00022448"/>
    </source>
</evidence>
<keyword evidence="6 7" id="KW-0472">Membrane</keyword>
<evidence type="ECO:0000259" key="8">
    <source>
        <dbReference type="PROSITE" id="PS50928"/>
    </source>
</evidence>
<evidence type="ECO:0000256" key="4">
    <source>
        <dbReference type="ARBA" id="ARBA00022692"/>
    </source>
</evidence>
<comment type="similarity">
    <text evidence="7">Belongs to the binding-protein-dependent transport system permease family.</text>
</comment>
<dbReference type="OrthoDB" id="187395at2"/>
<proteinExistence type="inferred from homology"/>
<dbReference type="InterPro" id="IPR035906">
    <property type="entry name" value="MetI-like_sf"/>
</dbReference>
<keyword evidence="5 7" id="KW-1133">Transmembrane helix</keyword>
<name>A0A4V2SKU5_9BACL</name>
<dbReference type="RefSeq" id="WP_132747958.1">
    <property type="nucleotide sequence ID" value="NZ_SLXK01000049.1"/>
</dbReference>
<protein>
    <submittedName>
        <fullName evidence="9">Carbohydrate ABC transporter membrane protein 2 (CUT1 family)</fullName>
    </submittedName>
</protein>
<keyword evidence="2 7" id="KW-0813">Transport</keyword>
<evidence type="ECO:0000256" key="6">
    <source>
        <dbReference type="ARBA" id="ARBA00023136"/>
    </source>
</evidence>
<evidence type="ECO:0000256" key="1">
    <source>
        <dbReference type="ARBA" id="ARBA00004651"/>
    </source>
</evidence>